<name>A0A8J2XUJ1_9BACT</name>
<sequence length="167" mass="18207">MYDNDDDRARRSNNSTTIFNNQVKVILFLLTVGTGVMTIWEKCASLRHTVTIGTAKGGAEDSASQPGSSHRLTTSTLAHRHRPKTDAKPLTDEVDPAGRETSAGKGAESVVKTAPRVASPLQTTEAEDIEFKLLSAEGSSRAQTIRMTVVLTNHAANRFIWSDVQWK</sequence>
<keyword evidence="2" id="KW-0812">Transmembrane</keyword>
<evidence type="ECO:0000256" key="2">
    <source>
        <dbReference type="SAM" id="Phobius"/>
    </source>
</evidence>
<organism evidence="3 4">
    <name type="scientific">Puia dinghuensis</name>
    <dbReference type="NCBI Taxonomy" id="1792502"/>
    <lineage>
        <taxon>Bacteria</taxon>
        <taxon>Pseudomonadati</taxon>
        <taxon>Bacteroidota</taxon>
        <taxon>Chitinophagia</taxon>
        <taxon>Chitinophagales</taxon>
        <taxon>Chitinophagaceae</taxon>
        <taxon>Puia</taxon>
    </lineage>
</organism>
<dbReference type="AlphaFoldDB" id="A0A8J2XUJ1"/>
<comment type="caution">
    <text evidence="3">The sequence shown here is derived from an EMBL/GenBank/DDBJ whole genome shotgun (WGS) entry which is preliminary data.</text>
</comment>
<evidence type="ECO:0000313" key="3">
    <source>
        <dbReference type="EMBL" id="GGB26327.1"/>
    </source>
</evidence>
<keyword evidence="2" id="KW-1133">Transmembrane helix</keyword>
<gene>
    <name evidence="3" type="ORF">GCM10011511_57860</name>
</gene>
<reference evidence="3" key="2">
    <citation type="submission" date="2020-09" db="EMBL/GenBank/DDBJ databases">
        <authorList>
            <person name="Sun Q."/>
            <person name="Zhou Y."/>
        </authorList>
    </citation>
    <scope>NUCLEOTIDE SEQUENCE</scope>
    <source>
        <strain evidence="3">CGMCC 1.15448</strain>
    </source>
</reference>
<evidence type="ECO:0000313" key="4">
    <source>
        <dbReference type="Proteomes" id="UP000607559"/>
    </source>
</evidence>
<reference evidence="3" key="1">
    <citation type="journal article" date="2014" name="Int. J. Syst. Evol. Microbiol.">
        <title>Complete genome sequence of Corynebacterium casei LMG S-19264T (=DSM 44701T), isolated from a smear-ripened cheese.</title>
        <authorList>
            <consortium name="US DOE Joint Genome Institute (JGI-PGF)"/>
            <person name="Walter F."/>
            <person name="Albersmeier A."/>
            <person name="Kalinowski J."/>
            <person name="Ruckert C."/>
        </authorList>
    </citation>
    <scope>NUCLEOTIDE SEQUENCE</scope>
    <source>
        <strain evidence="3">CGMCC 1.15448</strain>
    </source>
</reference>
<dbReference type="Proteomes" id="UP000607559">
    <property type="component" value="Unassembled WGS sequence"/>
</dbReference>
<keyword evidence="2" id="KW-0472">Membrane</keyword>
<keyword evidence="4" id="KW-1185">Reference proteome</keyword>
<feature type="region of interest" description="Disordered" evidence="1">
    <location>
        <begin position="56"/>
        <end position="119"/>
    </location>
</feature>
<accession>A0A8J2XUJ1</accession>
<proteinExistence type="predicted"/>
<dbReference type="RefSeq" id="WP_188938338.1">
    <property type="nucleotide sequence ID" value="NZ_BMJC01000010.1"/>
</dbReference>
<feature type="compositionally biased region" description="Polar residues" evidence="1">
    <location>
        <begin position="62"/>
        <end position="77"/>
    </location>
</feature>
<evidence type="ECO:0000256" key="1">
    <source>
        <dbReference type="SAM" id="MobiDB-lite"/>
    </source>
</evidence>
<dbReference type="EMBL" id="BMJC01000010">
    <property type="protein sequence ID" value="GGB26327.1"/>
    <property type="molecule type" value="Genomic_DNA"/>
</dbReference>
<feature type="transmembrane region" description="Helical" evidence="2">
    <location>
        <begin position="21"/>
        <end position="40"/>
    </location>
</feature>
<protein>
    <submittedName>
        <fullName evidence="3">Uncharacterized protein</fullName>
    </submittedName>
</protein>